<organism evidence="1 2">
    <name type="scientific">Trifolium medium</name>
    <dbReference type="NCBI Taxonomy" id="97028"/>
    <lineage>
        <taxon>Eukaryota</taxon>
        <taxon>Viridiplantae</taxon>
        <taxon>Streptophyta</taxon>
        <taxon>Embryophyta</taxon>
        <taxon>Tracheophyta</taxon>
        <taxon>Spermatophyta</taxon>
        <taxon>Magnoliopsida</taxon>
        <taxon>eudicotyledons</taxon>
        <taxon>Gunneridae</taxon>
        <taxon>Pentapetalae</taxon>
        <taxon>rosids</taxon>
        <taxon>fabids</taxon>
        <taxon>Fabales</taxon>
        <taxon>Fabaceae</taxon>
        <taxon>Papilionoideae</taxon>
        <taxon>50 kb inversion clade</taxon>
        <taxon>NPAAA clade</taxon>
        <taxon>Hologalegina</taxon>
        <taxon>IRL clade</taxon>
        <taxon>Trifolieae</taxon>
        <taxon>Trifolium</taxon>
    </lineage>
</organism>
<keyword evidence="2" id="KW-1185">Reference proteome</keyword>
<feature type="non-terminal residue" evidence="1">
    <location>
        <position position="1"/>
    </location>
</feature>
<reference evidence="1 2" key="1">
    <citation type="journal article" date="2018" name="Front. Plant Sci.">
        <title>Red Clover (Trifolium pratense) and Zigzag Clover (T. medium) - A Picture of Genomic Similarities and Differences.</title>
        <authorList>
            <person name="Dluhosova J."/>
            <person name="Istvanek J."/>
            <person name="Nedelnik J."/>
            <person name="Repkova J."/>
        </authorList>
    </citation>
    <scope>NUCLEOTIDE SEQUENCE [LARGE SCALE GENOMIC DNA]</scope>
    <source>
        <strain evidence="2">cv. 10/8</strain>
        <tissue evidence="1">Leaf</tissue>
    </source>
</reference>
<accession>A0A392UYR2</accession>
<sequence>TEVRLPRLVTSSENWRDMAEYFQVPGESQRAFSLLLASTRSATTQEQVRSLGLARRLAQRPYKNMWVFVAV</sequence>
<name>A0A392UYR2_9FABA</name>
<proteinExistence type="predicted"/>
<evidence type="ECO:0000313" key="1">
    <source>
        <dbReference type="EMBL" id="MCI80333.1"/>
    </source>
</evidence>
<protein>
    <submittedName>
        <fullName evidence="1">Uncharacterized protein</fullName>
    </submittedName>
</protein>
<dbReference type="EMBL" id="LXQA010993321">
    <property type="protein sequence ID" value="MCI80333.1"/>
    <property type="molecule type" value="Genomic_DNA"/>
</dbReference>
<dbReference type="AlphaFoldDB" id="A0A392UYR2"/>
<evidence type="ECO:0000313" key="2">
    <source>
        <dbReference type="Proteomes" id="UP000265520"/>
    </source>
</evidence>
<dbReference type="Proteomes" id="UP000265520">
    <property type="component" value="Unassembled WGS sequence"/>
</dbReference>
<comment type="caution">
    <text evidence="1">The sequence shown here is derived from an EMBL/GenBank/DDBJ whole genome shotgun (WGS) entry which is preliminary data.</text>
</comment>